<keyword evidence="2" id="KW-1185">Reference proteome</keyword>
<organism evidence="1 2">
    <name type="scientific">Drechslerella dactyloides</name>
    <name type="common">Nematode-trapping fungus</name>
    <name type="synonym">Arthrobotrys dactyloides</name>
    <dbReference type="NCBI Taxonomy" id="74499"/>
    <lineage>
        <taxon>Eukaryota</taxon>
        <taxon>Fungi</taxon>
        <taxon>Dikarya</taxon>
        <taxon>Ascomycota</taxon>
        <taxon>Pezizomycotina</taxon>
        <taxon>Orbiliomycetes</taxon>
        <taxon>Orbiliales</taxon>
        <taxon>Orbiliaceae</taxon>
        <taxon>Drechslerella</taxon>
    </lineage>
</organism>
<accession>A0AAD6J1Z2</accession>
<evidence type="ECO:0000313" key="2">
    <source>
        <dbReference type="Proteomes" id="UP001221413"/>
    </source>
</evidence>
<protein>
    <submittedName>
        <fullName evidence="1">Uncharacterized protein</fullName>
    </submittedName>
</protein>
<gene>
    <name evidence="1" type="ORF">Dda_1541</name>
</gene>
<proteinExistence type="predicted"/>
<reference evidence="1" key="1">
    <citation type="submission" date="2023-01" db="EMBL/GenBank/DDBJ databases">
        <title>The chitinases involved in constricting ring structure development in the nematode-trapping fungus Drechslerella dactyloides.</title>
        <authorList>
            <person name="Wang R."/>
            <person name="Zhang L."/>
            <person name="Tang P."/>
            <person name="Li S."/>
            <person name="Liang L."/>
        </authorList>
    </citation>
    <scope>NUCLEOTIDE SEQUENCE</scope>
    <source>
        <strain evidence="1">YMF1.00031</strain>
    </source>
</reference>
<evidence type="ECO:0000313" key="1">
    <source>
        <dbReference type="EMBL" id="KAJ6262983.1"/>
    </source>
</evidence>
<name>A0AAD6J1Z2_DREDA</name>
<dbReference type="AlphaFoldDB" id="A0AAD6J1Z2"/>
<sequence>MCHITHCPNELLIEIFSFFDNDCRTGYEPKHYADGDPSKQVFTVLDPNEKPPPRPSYCLQETAGKLDRDRAVLFDLRRVCRRFNTVVTPIAFTKVRLDFCLEHTALLVRNLGDEKNITLASYVRHVSITPRSYVSRSWTAENGALEPLDARTQSGLPFIHALQELFANLPPNITELTIRDLDKDSPQDFQKSTIQRLNKTFFVDISQAAARSPTSQFQKINIHTCDIYNAEGLWSNVYQDEVTLSRRYHGIIRPNYKSPTFAAGAEEINIFSEYSTFYTMQAAFQHFPSTIKHLTLLSPYQYYKHHGQYDLGCAEKLHSLVLGSCDVRNAKFLQLVARLVNVSKFYIYNCDISGPFSTLGFSPIELVGHVAPEFGWSQVFNAAMGLEKLVDFQAGNISYQFVRKSYKYLDVKGLWMFTPYEEDFDSFRDLQQCLVARGGNVDNTNMSKAYYLDESSELQGITLRVIENDLRFSHLATKKTEEDCKIEEHRTRLWQYAPAPDAMMNPCSNRDPDTWCSHRGGKK</sequence>
<dbReference type="EMBL" id="JAQGDS010000002">
    <property type="protein sequence ID" value="KAJ6262983.1"/>
    <property type="molecule type" value="Genomic_DNA"/>
</dbReference>
<comment type="caution">
    <text evidence="1">The sequence shown here is derived from an EMBL/GenBank/DDBJ whole genome shotgun (WGS) entry which is preliminary data.</text>
</comment>
<dbReference type="Proteomes" id="UP001221413">
    <property type="component" value="Unassembled WGS sequence"/>
</dbReference>